<sequence length="78" mass="9200">MLLRTIYYAYESWNIFKTVMFSTVSGAVGMIMSIPPVIYKFLHKLERYMRKNIRGKGCPDERIPRLYVELSTVVDAQY</sequence>
<gene>
    <name evidence="2" type="ORF">AT9943_LOCUS12918</name>
</gene>
<organism evidence="2 3">
    <name type="scientific">Arabidopsis thaliana</name>
    <name type="common">Mouse-ear cress</name>
    <dbReference type="NCBI Taxonomy" id="3702"/>
    <lineage>
        <taxon>Eukaryota</taxon>
        <taxon>Viridiplantae</taxon>
        <taxon>Streptophyta</taxon>
        <taxon>Embryophyta</taxon>
        <taxon>Tracheophyta</taxon>
        <taxon>Spermatophyta</taxon>
        <taxon>Magnoliopsida</taxon>
        <taxon>eudicotyledons</taxon>
        <taxon>Gunneridae</taxon>
        <taxon>Pentapetalae</taxon>
        <taxon>rosids</taxon>
        <taxon>malvids</taxon>
        <taxon>Brassicales</taxon>
        <taxon>Brassicaceae</taxon>
        <taxon>Camelineae</taxon>
        <taxon>Arabidopsis</taxon>
    </lineage>
</organism>
<proteinExistence type="predicted"/>
<keyword evidence="1" id="KW-1133">Transmembrane helix</keyword>
<evidence type="ECO:0000256" key="1">
    <source>
        <dbReference type="SAM" id="Phobius"/>
    </source>
</evidence>
<accession>A0A7G2ET53</accession>
<reference evidence="2 3" key="1">
    <citation type="submission" date="2020-09" db="EMBL/GenBank/DDBJ databases">
        <authorList>
            <person name="Ashkenazy H."/>
        </authorList>
    </citation>
    <scope>NUCLEOTIDE SEQUENCE [LARGE SCALE GENOMIC DNA]</scope>
    <source>
        <strain evidence="3">cv. Cdm-0</strain>
    </source>
</reference>
<protein>
    <submittedName>
        <fullName evidence="2">(thale cress) hypothetical protein</fullName>
    </submittedName>
</protein>
<evidence type="ECO:0000313" key="2">
    <source>
        <dbReference type="EMBL" id="CAD5325059.1"/>
    </source>
</evidence>
<evidence type="ECO:0000313" key="3">
    <source>
        <dbReference type="Proteomes" id="UP000516314"/>
    </source>
</evidence>
<dbReference type="Proteomes" id="UP000516314">
    <property type="component" value="Chromosome 3"/>
</dbReference>
<name>A0A7G2ET53_ARATH</name>
<dbReference type="EMBL" id="LR881468">
    <property type="protein sequence ID" value="CAD5325059.1"/>
    <property type="molecule type" value="Genomic_DNA"/>
</dbReference>
<dbReference type="AlphaFoldDB" id="A0A7G2ET53"/>
<keyword evidence="1" id="KW-0472">Membrane</keyword>
<keyword evidence="1" id="KW-0812">Transmembrane</keyword>
<feature type="transmembrane region" description="Helical" evidence="1">
    <location>
        <begin position="20"/>
        <end position="42"/>
    </location>
</feature>